<dbReference type="RefSeq" id="WP_137406573.1">
    <property type="nucleotide sequence ID" value="NZ_AP025467.1"/>
</dbReference>
<dbReference type="AlphaFoldDB" id="A0A7V7NWZ7"/>
<dbReference type="GO" id="GO:0003677">
    <property type="term" value="F:DNA binding"/>
    <property type="evidence" value="ECO:0007669"/>
    <property type="project" value="UniProtKB-KW"/>
</dbReference>
<dbReference type="GO" id="GO:0006310">
    <property type="term" value="P:DNA recombination"/>
    <property type="evidence" value="ECO:0007669"/>
    <property type="project" value="UniProtKB-KW"/>
</dbReference>
<dbReference type="GO" id="GO:0015074">
    <property type="term" value="P:DNA integration"/>
    <property type="evidence" value="ECO:0007669"/>
    <property type="project" value="InterPro"/>
</dbReference>
<dbReference type="Gene3D" id="1.10.150.130">
    <property type="match status" value="1"/>
</dbReference>
<dbReference type="InterPro" id="IPR002104">
    <property type="entry name" value="Integrase_catalytic"/>
</dbReference>
<reference evidence="4 5" key="1">
    <citation type="submission" date="2019-09" db="EMBL/GenBank/DDBJ databases">
        <title>Draft genome sequences of 48 bacterial type strains from the CCUG.</title>
        <authorList>
            <person name="Tunovic T."/>
            <person name="Pineiro-Iglesias B."/>
            <person name="Unosson C."/>
            <person name="Inganas E."/>
            <person name="Ohlen M."/>
            <person name="Cardew S."/>
            <person name="Jensie-Markopoulos S."/>
            <person name="Salva-Serra F."/>
            <person name="Jaen-Luchoro D."/>
            <person name="Karlsson R."/>
            <person name="Svensson-Stadler L."/>
            <person name="Chun J."/>
            <person name="Moore E."/>
        </authorList>
    </citation>
    <scope>NUCLEOTIDE SEQUENCE [LARGE SCALE GENOMIC DNA]</scope>
    <source>
        <strain evidence="4 5">CCUG 48643</strain>
    </source>
</reference>
<dbReference type="Pfam" id="PF00589">
    <property type="entry name" value="Phage_integrase"/>
    <property type="match status" value="1"/>
</dbReference>
<proteinExistence type="predicted"/>
<organism evidence="4 5">
    <name type="scientific">Vibrio chagasii</name>
    <dbReference type="NCBI Taxonomy" id="170679"/>
    <lineage>
        <taxon>Bacteria</taxon>
        <taxon>Pseudomonadati</taxon>
        <taxon>Pseudomonadota</taxon>
        <taxon>Gammaproteobacteria</taxon>
        <taxon>Vibrionales</taxon>
        <taxon>Vibrionaceae</taxon>
        <taxon>Vibrio</taxon>
    </lineage>
</organism>
<dbReference type="CDD" id="cd00397">
    <property type="entry name" value="DNA_BRE_C"/>
    <property type="match status" value="1"/>
</dbReference>
<keyword evidence="2" id="KW-0233">DNA recombination</keyword>
<protein>
    <submittedName>
        <fullName evidence="4">Site-specific integrase</fullName>
    </submittedName>
</protein>
<dbReference type="InterPro" id="IPR011010">
    <property type="entry name" value="DNA_brk_join_enz"/>
</dbReference>
<dbReference type="Proteomes" id="UP000423756">
    <property type="component" value="Unassembled WGS sequence"/>
</dbReference>
<keyword evidence="1" id="KW-0238">DNA-binding</keyword>
<evidence type="ECO:0000256" key="2">
    <source>
        <dbReference type="ARBA" id="ARBA00023172"/>
    </source>
</evidence>
<feature type="domain" description="Tyr recombinase" evidence="3">
    <location>
        <begin position="194"/>
        <end position="404"/>
    </location>
</feature>
<dbReference type="GeneID" id="77344685"/>
<gene>
    <name evidence="4" type="ORF">F7Q91_03310</name>
</gene>
<accession>A0A7V7NWZ7</accession>
<dbReference type="InterPro" id="IPR010998">
    <property type="entry name" value="Integrase_recombinase_N"/>
</dbReference>
<evidence type="ECO:0000256" key="1">
    <source>
        <dbReference type="ARBA" id="ARBA00023125"/>
    </source>
</evidence>
<dbReference type="SUPFAM" id="SSF47823">
    <property type="entry name" value="lambda integrase-like, N-terminal domain"/>
    <property type="match status" value="1"/>
</dbReference>
<evidence type="ECO:0000313" key="4">
    <source>
        <dbReference type="EMBL" id="KAB0482450.1"/>
    </source>
</evidence>
<dbReference type="Gene3D" id="1.10.443.10">
    <property type="entry name" value="Intergrase catalytic core"/>
    <property type="match status" value="1"/>
</dbReference>
<sequence>MATKLALNQSGMSAETISKLSKLHEKLESSNDNIKRLKVPLPDLSAAIDPNHPEIEKVLKNMKIFEVTRGGLSEATQRNLFSTLRSWCSYTTDIGLRYAFPINTQIFFYWFVHLQLEEHKSYATIVTRKNLFSIFFKLMDMPDATKERMIVERFKGLKRDMAKADLNKVTQRVAVPFRAQHLNALLPLMRDLEQTGLKNLRDLCVLIIAYCTGIREGEIGTILRKNISFSNGSITIKRVVSKTSSAPVEKSITNEYAEILNNYLAIVDNAIVLFNKAIDKEESNIEKMEEGVLKEMAKKKVPVRLTETNTYIFSWIYQNSMFKNGTTPMPGETIDRVFERAYKLLYTHDKNAIKHPDYGRIWTGHSGRVGACIDGKVIHNMSEADLMSIGDWTNMSTVMRYLRATGHLEASNIKLQGSLKSS</sequence>
<dbReference type="EMBL" id="VZPX01000004">
    <property type="protein sequence ID" value="KAB0482450.1"/>
    <property type="molecule type" value="Genomic_DNA"/>
</dbReference>
<dbReference type="InterPro" id="IPR013762">
    <property type="entry name" value="Integrase-like_cat_sf"/>
</dbReference>
<evidence type="ECO:0000259" key="3">
    <source>
        <dbReference type="Pfam" id="PF00589"/>
    </source>
</evidence>
<comment type="caution">
    <text evidence="4">The sequence shown here is derived from an EMBL/GenBank/DDBJ whole genome shotgun (WGS) entry which is preliminary data.</text>
</comment>
<dbReference type="SUPFAM" id="SSF56349">
    <property type="entry name" value="DNA breaking-rejoining enzymes"/>
    <property type="match status" value="1"/>
</dbReference>
<name>A0A7V7NWZ7_9VIBR</name>
<evidence type="ECO:0000313" key="5">
    <source>
        <dbReference type="Proteomes" id="UP000423756"/>
    </source>
</evidence>